<protein>
    <submittedName>
        <fullName evidence="1">Uncharacterized protein</fullName>
    </submittedName>
</protein>
<organism evidence="1 2">
    <name type="scientific">Allomyces macrogynus (strain ATCC 38327)</name>
    <name type="common">Allomyces javanicus var. macrogynus</name>
    <dbReference type="NCBI Taxonomy" id="578462"/>
    <lineage>
        <taxon>Eukaryota</taxon>
        <taxon>Fungi</taxon>
        <taxon>Fungi incertae sedis</taxon>
        <taxon>Blastocladiomycota</taxon>
        <taxon>Blastocladiomycetes</taxon>
        <taxon>Blastocladiales</taxon>
        <taxon>Blastocladiaceae</taxon>
        <taxon>Allomyces</taxon>
    </lineage>
</organism>
<evidence type="ECO:0000313" key="1">
    <source>
        <dbReference type="EMBL" id="KNE67991.1"/>
    </source>
</evidence>
<gene>
    <name evidence="1" type="ORF">AMAG_19827</name>
</gene>
<proteinExistence type="predicted"/>
<reference evidence="2" key="2">
    <citation type="submission" date="2009-11" db="EMBL/GenBank/DDBJ databases">
        <title>The Genome Sequence of Allomyces macrogynus strain ATCC 38327.</title>
        <authorList>
            <consortium name="The Broad Institute Genome Sequencing Platform"/>
            <person name="Russ C."/>
            <person name="Cuomo C."/>
            <person name="Shea T."/>
            <person name="Young S.K."/>
            <person name="Zeng Q."/>
            <person name="Koehrsen M."/>
            <person name="Haas B."/>
            <person name="Borodovsky M."/>
            <person name="Guigo R."/>
            <person name="Alvarado L."/>
            <person name="Berlin A."/>
            <person name="Borenstein D."/>
            <person name="Chen Z."/>
            <person name="Engels R."/>
            <person name="Freedman E."/>
            <person name="Gellesch M."/>
            <person name="Goldberg J."/>
            <person name="Griggs A."/>
            <person name="Gujja S."/>
            <person name="Heiman D."/>
            <person name="Hepburn T."/>
            <person name="Howarth C."/>
            <person name="Jen D."/>
            <person name="Larson L."/>
            <person name="Lewis B."/>
            <person name="Mehta T."/>
            <person name="Park D."/>
            <person name="Pearson M."/>
            <person name="Roberts A."/>
            <person name="Saif S."/>
            <person name="Shenoy N."/>
            <person name="Sisk P."/>
            <person name="Stolte C."/>
            <person name="Sykes S."/>
            <person name="Walk T."/>
            <person name="White J."/>
            <person name="Yandava C."/>
            <person name="Burger G."/>
            <person name="Gray M.W."/>
            <person name="Holland P.W.H."/>
            <person name="King N."/>
            <person name="Lang F.B.F."/>
            <person name="Roger A.J."/>
            <person name="Ruiz-Trillo I."/>
            <person name="Lander E."/>
            <person name="Nusbaum C."/>
        </authorList>
    </citation>
    <scope>NUCLEOTIDE SEQUENCE [LARGE SCALE GENOMIC DNA]</scope>
    <source>
        <strain evidence="2">ATCC 38327</strain>
    </source>
</reference>
<keyword evidence="2" id="KW-1185">Reference proteome</keyword>
<dbReference type="Proteomes" id="UP000054350">
    <property type="component" value="Unassembled WGS sequence"/>
</dbReference>
<sequence length="232" mass="25116">MMTHTGETRFLPMTPGLRSLTIRATHVHPDFVTALHCLSPVLLELVLSCSGLSPRCAWAEPAVPVELHVLHSLSMPLAVLDLLVHAPTSSPGPHVPSARPVFPALQSLHILGPRENGSPSAHLSLAFLHPARVRRLHLTDIVLSEAEFVHLAEAATCLAALISLVSRCSPHQTRLIHGPSFSGPWKTCNSVSSPRPSPSGCTVSRHRSLTRHSLISGIRTMRHLVLFQRGQA</sequence>
<dbReference type="VEuPathDB" id="FungiDB:AMAG_19827"/>
<accession>A0A0L0SZT5</accession>
<name>A0A0L0SZT5_ALLM3</name>
<evidence type="ECO:0000313" key="2">
    <source>
        <dbReference type="Proteomes" id="UP000054350"/>
    </source>
</evidence>
<dbReference type="EMBL" id="GG745355">
    <property type="protein sequence ID" value="KNE67991.1"/>
    <property type="molecule type" value="Genomic_DNA"/>
</dbReference>
<reference evidence="1 2" key="1">
    <citation type="submission" date="2009-11" db="EMBL/GenBank/DDBJ databases">
        <title>Annotation of Allomyces macrogynus ATCC 38327.</title>
        <authorList>
            <consortium name="The Broad Institute Genome Sequencing Platform"/>
            <person name="Russ C."/>
            <person name="Cuomo C."/>
            <person name="Burger G."/>
            <person name="Gray M.W."/>
            <person name="Holland P.W.H."/>
            <person name="King N."/>
            <person name="Lang F.B.F."/>
            <person name="Roger A.J."/>
            <person name="Ruiz-Trillo I."/>
            <person name="Young S.K."/>
            <person name="Zeng Q."/>
            <person name="Gargeya S."/>
            <person name="Fitzgerald M."/>
            <person name="Haas B."/>
            <person name="Abouelleil A."/>
            <person name="Alvarado L."/>
            <person name="Arachchi H.M."/>
            <person name="Berlin A."/>
            <person name="Chapman S.B."/>
            <person name="Gearin G."/>
            <person name="Goldberg J."/>
            <person name="Griggs A."/>
            <person name="Gujja S."/>
            <person name="Hansen M."/>
            <person name="Heiman D."/>
            <person name="Howarth C."/>
            <person name="Larimer J."/>
            <person name="Lui A."/>
            <person name="MacDonald P.J.P."/>
            <person name="McCowen C."/>
            <person name="Montmayeur A."/>
            <person name="Murphy C."/>
            <person name="Neiman D."/>
            <person name="Pearson M."/>
            <person name="Priest M."/>
            <person name="Roberts A."/>
            <person name="Saif S."/>
            <person name="Shea T."/>
            <person name="Sisk P."/>
            <person name="Stolte C."/>
            <person name="Sykes S."/>
            <person name="Wortman J."/>
            <person name="Nusbaum C."/>
            <person name="Birren B."/>
        </authorList>
    </citation>
    <scope>NUCLEOTIDE SEQUENCE [LARGE SCALE GENOMIC DNA]</scope>
    <source>
        <strain evidence="1 2">ATCC 38327</strain>
    </source>
</reference>
<dbReference type="AlphaFoldDB" id="A0A0L0SZT5"/>
<dbReference type="SUPFAM" id="SSF52047">
    <property type="entry name" value="RNI-like"/>
    <property type="match status" value="1"/>
</dbReference>